<dbReference type="InParanoid" id="G3HMZ4"/>
<dbReference type="AlphaFoldDB" id="G3HMZ4"/>
<feature type="compositionally biased region" description="Polar residues" evidence="1">
    <location>
        <begin position="70"/>
        <end position="90"/>
    </location>
</feature>
<sequence length="90" mass="10046">MNTVPDSLKKPEPSTLASSMSMGFKRENNSSFAPSSKTQHRSPEKNWLHAVSGQPSINTVITWHRRGETETQGYTDRTKNSSAFSSWSIC</sequence>
<dbReference type="EMBL" id="JH000529">
    <property type="protein sequence ID" value="EGW07872.1"/>
    <property type="molecule type" value="Genomic_DNA"/>
</dbReference>
<name>G3HMZ4_CRIGR</name>
<reference evidence="3" key="1">
    <citation type="journal article" date="2011" name="Nat. Biotechnol.">
        <title>The genomic sequence of the Chinese hamster ovary (CHO)-K1 cell line.</title>
        <authorList>
            <person name="Xu X."/>
            <person name="Nagarajan H."/>
            <person name="Lewis N.E."/>
            <person name="Pan S."/>
            <person name="Cai Z."/>
            <person name="Liu X."/>
            <person name="Chen W."/>
            <person name="Xie M."/>
            <person name="Wang W."/>
            <person name="Hammond S."/>
            <person name="Andersen M.R."/>
            <person name="Neff N."/>
            <person name="Passarelli B."/>
            <person name="Koh W."/>
            <person name="Fan H.C."/>
            <person name="Wang J."/>
            <person name="Gui Y."/>
            <person name="Lee K.H."/>
            <person name="Betenbaugh M.J."/>
            <person name="Quake S.R."/>
            <person name="Famili I."/>
            <person name="Palsson B.O."/>
            <person name="Wang J."/>
        </authorList>
    </citation>
    <scope>NUCLEOTIDE SEQUENCE [LARGE SCALE GENOMIC DNA]</scope>
    <source>
        <strain evidence="3">CHO K1 cell line</strain>
    </source>
</reference>
<organism evidence="2 3">
    <name type="scientific">Cricetulus griseus</name>
    <name type="common">Chinese hamster</name>
    <name type="synonym">Cricetulus barabensis griseus</name>
    <dbReference type="NCBI Taxonomy" id="10029"/>
    <lineage>
        <taxon>Eukaryota</taxon>
        <taxon>Metazoa</taxon>
        <taxon>Chordata</taxon>
        <taxon>Craniata</taxon>
        <taxon>Vertebrata</taxon>
        <taxon>Euteleostomi</taxon>
        <taxon>Mammalia</taxon>
        <taxon>Eutheria</taxon>
        <taxon>Euarchontoglires</taxon>
        <taxon>Glires</taxon>
        <taxon>Rodentia</taxon>
        <taxon>Myomorpha</taxon>
        <taxon>Muroidea</taxon>
        <taxon>Cricetidae</taxon>
        <taxon>Cricetinae</taxon>
        <taxon>Cricetulus</taxon>
    </lineage>
</organism>
<dbReference type="Proteomes" id="UP000001075">
    <property type="component" value="Unassembled WGS sequence"/>
</dbReference>
<evidence type="ECO:0000313" key="2">
    <source>
        <dbReference type="EMBL" id="EGW07872.1"/>
    </source>
</evidence>
<accession>G3HMZ4</accession>
<gene>
    <name evidence="2" type="ORF">I79_012124</name>
</gene>
<protein>
    <submittedName>
        <fullName evidence="2">Uncharacterized protein</fullName>
    </submittedName>
</protein>
<feature type="region of interest" description="Disordered" evidence="1">
    <location>
        <begin position="68"/>
        <end position="90"/>
    </location>
</feature>
<proteinExistence type="predicted"/>
<evidence type="ECO:0000313" key="3">
    <source>
        <dbReference type="Proteomes" id="UP000001075"/>
    </source>
</evidence>
<evidence type="ECO:0000256" key="1">
    <source>
        <dbReference type="SAM" id="MobiDB-lite"/>
    </source>
</evidence>
<feature type="region of interest" description="Disordered" evidence="1">
    <location>
        <begin position="1"/>
        <end position="47"/>
    </location>
</feature>